<dbReference type="RefSeq" id="WP_099508384.1">
    <property type="nucleotide sequence ID" value="NZ_CP016616.1"/>
</dbReference>
<protein>
    <recommendedName>
        <fullName evidence="1">Peptidoglycan binding-like domain-containing protein</fullName>
    </recommendedName>
</protein>
<dbReference type="AlphaFoldDB" id="A0A1B2EBS6"/>
<dbReference type="EMBL" id="CP016616">
    <property type="protein sequence ID" value="ANY77387.1"/>
    <property type="molecule type" value="Genomic_DNA"/>
</dbReference>
<organism evidence="2">
    <name type="scientific">Microvirga ossetica</name>
    <dbReference type="NCBI Taxonomy" id="1882682"/>
    <lineage>
        <taxon>Bacteria</taxon>
        <taxon>Pseudomonadati</taxon>
        <taxon>Pseudomonadota</taxon>
        <taxon>Alphaproteobacteria</taxon>
        <taxon>Hyphomicrobiales</taxon>
        <taxon>Methylobacteriaceae</taxon>
        <taxon>Microvirga</taxon>
    </lineage>
</organism>
<dbReference type="Pfam" id="PF01471">
    <property type="entry name" value="PG_binding_1"/>
    <property type="match status" value="2"/>
</dbReference>
<dbReference type="PANTHER" id="PTHR41533:SF1">
    <property type="entry name" value="L,D-TRANSPEPTIDASE YCBB-RELATED"/>
    <property type="match status" value="1"/>
</dbReference>
<dbReference type="Gene3D" id="1.10.101.10">
    <property type="entry name" value="PGBD-like superfamily/PGBD"/>
    <property type="match status" value="2"/>
</dbReference>
<dbReference type="InterPro" id="IPR002477">
    <property type="entry name" value="Peptidoglycan-bd-like"/>
</dbReference>
<dbReference type="InterPro" id="IPR036366">
    <property type="entry name" value="PGBDSf"/>
</dbReference>
<evidence type="ECO:0000313" key="2">
    <source>
        <dbReference type="EMBL" id="ANY77387.1"/>
    </source>
</evidence>
<name>A0A1B2EBS6_9HYPH</name>
<dbReference type="InterPro" id="IPR052905">
    <property type="entry name" value="LD-transpeptidase_YkuD-like"/>
</dbReference>
<gene>
    <name evidence="2" type="ORF">BB934_03415</name>
</gene>
<sequence>MAEPVLKKGSTDPAVQDLQEALKILGHDPGPIDSVFGASTERAVRSFQQSKGIAADGVVGRVTWINIDEADQSEPVLRLGSTGLPVRRLQSRMSAVGFDTGGVDGRFSPKTETAVRQLQQRFDLAVDGVVGPKTWAVVAALENEGPAS</sequence>
<feature type="domain" description="Peptidoglycan binding-like" evidence="1">
    <location>
        <begin position="12"/>
        <end position="64"/>
    </location>
</feature>
<proteinExistence type="predicted"/>
<dbReference type="OrthoDB" id="1523598at2"/>
<feature type="domain" description="Peptidoglycan binding-like" evidence="1">
    <location>
        <begin position="83"/>
        <end position="137"/>
    </location>
</feature>
<dbReference type="KEGG" id="moc:BB934_03415"/>
<reference evidence="2" key="1">
    <citation type="submission" date="2016-07" db="EMBL/GenBank/DDBJ databases">
        <title>Microvirga ossetica sp. nov. a new species of rhizobia isolated from root nodules of the legume species Vicia alpestris Steven originated from North Ossetia region in the Caucasus.</title>
        <authorList>
            <person name="Safronova V.I."/>
            <person name="Kuznetsova I.G."/>
            <person name="Sazanova A.L."/>
            <person name="Belimov A."/>
            <person name="Andronov E."/>
            <person name="Osledkin Y.S."/>
            <person name="Onishchuk O.P."/>
            <person name="Kurchak O.N."/>
            <person name="Shaposhnikov A.I."/>
            <person name="Willems A."/>
            <person name="Tikhonovich I.A."/>
        </authorList>
    </citation>
    <scope>NUCLEOTIDE SEQUENCE [LARGE SCALE GENOMIC DNA]</scope>
    <source>
        <strain evidence="2">V5/3M</strain>
    </source>
</reference>
<accession>A0A1B2EBS6</accession>
<evidence type="ECO:0000259" key="1">
    <source>
        <dbReference type="Pfam" id="PF01471"/>
    </source>
</evidence>
<dbReference type="InterPro" id="IPR036365">
    <property type="entry name" value="PGBD-like_sf"/>
</dbReference>
<dbReference type="SUPFAM" id="SSF47090">
    <property type="entry name" value="PGBD-like"/>
    <property type="match status" value="2"/>
</dbReference>
<dbReference type="PANTHER" id="PTHR41533">
    <property type="entry name" value="L,D-TRANSPEPTIDASE HI_1667-RELATED"/>
    <property type="match status" value="1"/>
</dbReference>